<dbReference type="Pfam" id="PF04043">
    <property type="entry name" value="PMEI"/>
    <property type="match status" value="1"/>
</dbReference>
<reference evidence="4" key="1">
    <citation type="submission" date="2019-09" db="EMBL/GenBank/DDBJ databases">
        <title>Draft genome information of white flower Hibiscus syriacus.</title>
        <authorList>
            <person name="Kim Y.-M."/>
        </authorList>
    </citation>
    <scope>NUCLEOTIDE SEQUENCE [LARGE SCALE GENOMIC DNA]</scope>
    <source>
        <strain evidence="4">YM2019G1</strain>
    </source>
</reference>
<dbReference type="Proteomes" id="UP000436088">
    <property type="component" value="Unassembled WGS sequence"/>
</dbReference>
<dbReference type="AlphaFoldDB" id="A0A6A2XBB4"/>
<evidence type="ECO:0000313" key="4">
    <source>
        <dbReference type="EMBL" id="KAE8672532.1"/>
    </source>
</evidence>
<dbReference type="EMBL" id="VEPZ02001443">
    <property type="protein sequence ID" value="KAE8672532.1"/>
    <property type="molecule type" value="Genomic_DNA"/>
</dbReference>
<proteinExistence type="inferred from homology"/>
<dbReference type="InterPro" id="IPR051955">
    <property type="entry name" value="PME_Inhibitor"/>
</dbReference>
<dbReference type="PANTHER" id="PTHR31080:SF161">
    <property type="entry name" value="OS10G0508700 PROTEIN"/>
    <property type="match status" value="1"/>
</dbReference>
<dbReference type="NCBIfam" id="TIGR01614">
    <property type="entry name" value="PME_inhib"/>
    <property type="match status" value="1"/>
</dbReference>
<sequence length="207" mass="22747">MEYFTISKLSFFQLYALQATAALALFLCIANPTSAARLEPQSKTSNTDFVKTSCEVTMYPDICYQSLSAYASTIQTSPRELANTALSVSLNNAQSTSTLVLRLSKEHGLTRGETVVIADCVETMRDSVDELHQSMAEMKGLEGPEFQMKMSNIQTWVSAALTDEDTCMEGNETKAINGKIKDTIRSNIARVAHLTSNALAFINRLSH</sequence>
<accession>A0A6A2XBB4</accession>
<organism evidence="4 5">
    <name type="scientific">Hibiscus syriacus</name>
    <name type="common">Rose of Sharon</name>
    <dbReference type="NCBI Taxonomy" id="106335"/>
    <lineage>
        <taxon>Eukaryota</taxon>
        <taxon>Viridiplantae</taxon>
        <taxon>Streptophyta</taxon>
        <taxon>Embryophyta</taxon>
        <taxon>Tracheophyta</taxon>
        <taxon>Spermatophyta</taxon>
        <taxon>Magnoliopsida</taxon>
        <taxon>eudicotyledons</taxon>
        <taxon>Gunneridae</taxon>
        <taxon>Pentapetalae</taxon>
        <taxon>rosids</taxon>
        <taxon>malvids</taxon>
        <taxon>Malvales</taxon>
        <taxon>Malvaceae</taxon>
        <taxon>Malvoideae</taxon>
        <taxon>Hibiscus</taxon>
    </lineage>
</organism>
<dbReference type="OrthoDB" id="989776at2759"/>
<dbReference type="Gene3D" id="1.20.140.40">
    <property type="entry name" value="Invertase/pectin methylesterase inhibitor family protein"/>
    <property type="match status" value="1"/>
</dbReference>
<dbReference type="GO" id="GO:0046910">
    <property type="term" value="F:pectinesterase inhibitor activity"/>
    <property type="evidence" value="ECO:0007669"/>
    <property type="project" value="UniProtKB-ARBA"/>
</dbReference>
<evidence type="ECO:0000259" key="3">
    <source>
        <dbReference type="SMART" id="SM00856"/>
    </source>
</evidence>
<comment type="similarity">
    <text evidence="2">Belongs to the PMEI family.</text>
</comment>
<evidence type="ECO:0000256" key="1">
    <source>
        <dbReference type="ARBA" id="ARBA00022729"/>
    </source>
</evidence>
<keyword evidence="1" id="KW-0732">Signal</keyword>
<dbReference type="CDD" id="cd15798">
    <property type="entry name" value="PMEI-like_3"/>
    <property type="match status" value="1"/>
</dbReference>
<dbReference type="SUPFAM" id="SSF101148">
    <property type="entry name" value="Plant invertase/pectin methylesterase inhibitor"/>
    <property type="match status" value="1"/>
</dbReference>
<gene>
    <name evidence="4" type="ORF">F3Y22_tig00111837pilonHSYRG00091</name>
</gene>
<protein>
    <submittedName>
        <fullName evidence="4">21 kDa protein</fullName>
    </submittedName>
</protein>
<dbReference type="InterPro" id="IPR035513">
    <property type="entry name" value="Invertase/methylesterase_inhib"/>
</dbReference>
<name>A0A6A2XBB4_HIBSY</name>
<dbReference type="FunFam" id="1.20.140.40:FF:000005">
    <property type="entry name" value="Pectin methylesterase inhibitor 1"/>
    <property type="match status" value="1"/>
</dbReference>
<comment type="caution">
    <text evidence="4">The sequence shown here is derived from an EMBL/GenBank/DDBJ whole genome shotgun (WGS) entry which is preliminary data.</text>
</comment>
<feature type="domain" description="Pectinesterase inhibitor" evidence="3">
    <location>
        <begin position="45"/>
        <end position="201"/>
    </location>
</feature>
<dbReference type="InterPro" id="IPR006501">
    <property type="entry name" value="Pectinesterase_inhib_dom"/>
</dbReference>
<evidence type="ECO:0000256" key="2">
    <source>
        <dbReference type="ARBA" id="ARBA00038471"/>
    </source>
</evidence>
<evidence type="ECO:0000313" key="5">
    <source>
        <dbReference type="Proteomes" id="UP000436088"/>
    </source>
</evidence>
<dbReference type="PANTHER" id="PTHR31080">
    <property type="entry name" value="PECTINESTERASE INHIBITOR-LIKE"/>
    <property type="match status" value="1"/>
</dbReference>
<dbReference type="SMART" id="SM00856">
    <property type="entry name" value="PMEI"/>
    <property type="match status" value="1"/>
</dbReference>
<keyword evidence="5" id="KW-1185">Reference proteome</keyword>